<keyword evidence="5" id="KW-0804">Transcription</keyword>
<keyword evidence="3" id="KW-0678">Repressor</keyword>
<feature type="domain" description="Retinoblastoma-associated protein N-terminal" evidence="9">
    <location>
        <begin position="67"/>
        <end position="211"/>
    </location>
</feature>
<dbReference type="STRING" id="74873.A0A084WMH8"/>
<feature type="compositionally biased region" description="Polar residues" evidence="8">
    <location>
        <begin position="348"/>
        <end position="358"/>
    </location>
</feature>
<dbReference type="Pfam" id="PF01858">
    <property type="entry name" value="RB_A"/>
    <property type="match status" value="1"/>
</dbReference>
<evidence type="ECO:0000313" key="11">
    <source>
        <dbReference type="EMBL" id="KFB51422.1"/>
    </source>
</evidence>
<feature type="region of interest" description="Disordered" evidence="8">
    <location>
        <begin position="853"/>
        <end position="878"/>
    </location>
</feature>
<dbReference type="OMA" id="AILCELH"/>
<protein>
    <submittedName>
        <fullName evidence="11 12">Uncharacterized protein</fullName>
    </submittedName>
</protein>
<dbReference type="EMBL" id="ATLV01024459">
    <property type="status" value="NOT_ANNOTATED_CDS"/>
    <property type="molecule type" value="Genomic_DNA"/>
</dbReference>
<dbReference type="InterPro" id="IPR002719">
    <property type="entry name" value="RB_B"/>
</dbReference>
<feature type="domain" description="Retinoblastoma-associated protein A-box" evidence="10">
    <location>
        <begin position="398"/>
        <end position="586"/>
    </location>
</feature>
<dbReference type="VEuPathDB" id="VectorBase:ASIC019901"/>
<keyword evidence="6" id="KW-0539">Nucleus</keyword>
<dbReference type="PANTHER" id="PTHR13742:SF17">
    <property type="entry name" value="RE32990P-RELATED"/>
    <property type="match status" value="1"/>
</dbReference>
<dbReference type="EMBL" id="KE525352">
    <property type="protein sequence ID" value="KFB51422.1"/>
    <property type="molecule type" value="Genomic_DNA"/>
</dbReference>
<feature type="region of interest" description="Disordered" evidence="8">
    <location>
        <begin position="1022"/>
        <end position="1042"/>
    </location>
</feature>
<evidence type="ECO:0000256" key="7">
    <source>
        <dbReference type="ARBA" id="ARBA00023306"/>
    </source>
</evidence>
<dbReference type="GO" id="GO:0006357">
    <property type="term" value="P:regulation of transcription by RNA polymerase II"/>
    <property type="evidence" value="ECO:0007669"/>
    <property type="project" value="InterPro"/>
</dbReference>
<dbReference type="EnsemblMetazoa" id="ASIC019901-RA">
    <property type="protein sequence ID" value="ASIC019901-PA"/>
    <property type="gene ID" value="ASIC019901"/>
</dbReference>
<reference evidence="12" key="2">
    <citation type="submission" date="2020-05" db="UniProtKB">
        <authorList>
            <consortium name="EnsemblMetazoa"/>
        </authorList>
    </citation>
    <scope>IDENTIFICATION</scope>
</reference>
<evidence type="ECO:0000256" key="3">
    <source>
        <dbReference type="ARBA" id="ARBA00022491"/>
    </source>
</evidence>
<gene>
    <name evidence="11" type="ORF">ZHAS_00019901</name>
</gene>
<comment type="subcellular location">
    <subcellularLocation>
        <location evidence="1">Nucleus</location>
    </subcellularLocation>
</comment>
<comment type="similarity">
    <text evidence="2">Belongs to the retinoblastoma protein (RB) family.</text>
</comment>
<evidence type="ECO:0000313" key="13">
    <source>
        <dbReference type="Proteomes" id="UP000030765"/>
    </source>
</evidence>
<organism evidence="11">
    <name type="scientific">Anopheles sinensis</name>
    <name type="common">Mosquito</name>
    <dbReference type="NCBI Taxonomy" id="74873"/>
    <lineage>
        <taxon>Eukaryota</taxon>
        <taxon>Metazoa</taxon>
        <taxon>Ecdysozoa</taxon>
        <taxon>Arthropoda</taxon>
        <taxon>Hexapoda</taxon>
        <taxon>Insecta</taxon>
        <taxon>Pterygota</taxon>
        <taxon>Neoptera</taxon>
        <taxon>Endopterygota</taxon>
        <taxon>Diptera</taxon>
        <taxon>Nematocera</taxon>
        <taxon>Culicoidea</taxon>
        <taxon>Culicidae</taxon>
        <taxon>Anophelinae</taxon>
        <taxon>Anopheles</taxon>
    </lineage>
</organism>
<feature type="region of interest" description="Disordered" evidence="8">
    <location>
        <begin position="681"/>
        <end position="720"/>
    </location>
</feature>
<dbReference type="SMART" id="SM01368">
    <property type="entry name" value="RB_A"/>
    <property type="match status" value="1"/>
</dbReference>
<dbReference type="GO" id="GO:0000785">
    <property type="term" value="C:chromatin"/>
    <property type="evidence" value="ECO:0007669"/>
    <property type="project" value="TreeGrafter"/>
</dbReference>
<sequence>MTTAEEPASSPLIAQRAVHREICRALNIDDDTEKRSWRSYEVTRSKYELTGEPTHWMCCSLYVACLQELPSVGCTDHYIRGNGVNITNLLRQCNIRIQEFFNKMTDWCAVTSLPTRLRQCFENLRHEFDVSMTAYYSFNKDFPRVFNEANITPDEPKRNKKAKPSPCSYNRLREFAWVLFLCVKEQHQEQRRDLTTAMNLRVCVIDLIYKNVVAEGRMDLINPAVLHPGINGSTDAVDNGVDGTAAAIAASRELNVMVLLCNGCSTTRESVEETNRTIFLPTLSGMYDSAELKGTRGDESSPDGLFVGLVSVANFEDNFKALHRRYESRILRCVMLDERIALSLTRQPNASGGTQRWGSNGAGYPRTPLSVKSSGPGGSRTASGAVDSSAIGGFMLRGTLTQLMKKIQGHEPGKPRESFLNLMKNCPTSPLKSVQDRLDRLRDRFVQKLTAKGWNPNTLQARFDSIEALYYLLMENIIPWEIRKRPSLPLSKVIYDMCAGYESFHTAVCVCAAEIIFFLREEQNNFPWILQVFDMQPYNFLLIIEVTVSSNSDILTPDIVNHLRRIEEQSVDSLCWKSSSILWEKMEKENYEIPLNKDIEQGPEISGITPLKGDSTRNTPNGATRDGFSAGPSTTPAQLSATGRQVPHPDSAKKKLFADPASTTAPTKHVVAQMAVAVASTSSGRPSSSTAATAAAAGSVPVSQSPSKATAEMPNAPGNVMNGNKESSLISSICSPQRGNNGQSSTSLNLFFRKMYHVAYVRLINLCQNLGLESENTVLSLIWTIFEFTITKCARELMRDRHLDQLLMCAIFVTTRIKKLPKTFKEIMYCYHNQPQATSAIYRSVFIRRAPAEEQPAANGRTDGTVAAPTTDGQTEGRCPVDEMAATSVQYDRDEYGDIIKFYNEIYVLIVHPFAHKFWNSDVTHESLFLSPTPKSQPRNLQKSPRQISDNINLYVSTTDRSTGSGVLDSPNIRTYTFPASPGQTPMLDRTVPSVGRRKGETCVRSLTEPCAFDQSPVTKVRRLDKIHQERRYQKQDDENGS</sequence>
<evidence type="ECO:0000313" key="12">
    <source>
        <dbReference type="EnsemblMetazoa" id="ASIC019901-PA"/>
    </source>
</evidence>
<accession>A0A084WMH8</accession>
<dbReference type="GO" id="GO:0030154">
    <property type="term" value="P:cell differentiation"/>
    <property type="evidence" value="ECO:0007669"/>
    <property type="project" value="TreeGrafter"/>
</dbReference>
<keyword evidence="13" id="KW-1185">Reference proteome</keyword>
<evidence type="ECO:0000256" key="4">
    <source>
        <dbReference type="ARBA" id="ARBA00023015"/>
    </source>
</evidence>
<evidence type="ECO:0000256" key="8">
    <source>
        <dbReference type="SAM" id="MobiDB-lite"/>
    </source>
</evidence>
<dbReference type="GO" id="GO:2000134">
    <property type="term" value="P:negative regulation of G1/S transition of mitotic cell cycle"/>
    <property type="evidence" value="ECO:0007669"/>
    <property type="project" value="TreeGrafter"/>
</dbReference>
<evidence type="ECO:0000256" key="1">
    <source>
        <dbReference type="ARBA" id="ARBA00004123"/>
    </source>
</evidence>
<dbReference type="GO" id="GO:0005634">
    <property type="term" value="C:nucleus"/>
    <property type="evidence" value="ECO:0007669"/>
    <property type="project" value="UniProtKB-SubCell"/>
</dbReference>
<dbReference type="SUPFAM" id="SSF47954">
    <property type="entry name" value="Cyclin-like"/>
    <property type="match status" value="2"/>
</dbReference>
<proteinExistence type="inferred from homology"/>
<dbReference type="GO" id="GO:0005667">
    <property type="term" value="C:transcription regulator complex"/>
    <property type="evidence" value="ECO:0007669"/>
    <property type="project" value="TreeGrafter"/>
</dbReference>
<keyword evidence="7" id="KW-0131">Cell cycle</keyword>
<dbReference type="VEuPathDB" id="VectorBase:ASIS013681"/>
<dbReference type="Proteomes" id="UP000030765">
    <property type="component" value="Unassembled WGS sequence"/>
</dbReference>
<dbReference type="SMART" id="SM01367">
    <property type="entry name" value="DUF3452"/>
    <property type="match status" value="1"/>
</dbReference>
<feature type="region of interest" description="Disordered" evidence="8">
    <location>
        <begin position="348"/>
        <end position="385"/>
    </location>
</feature>
<dbReference type="InterPro" id="IPR024599">
    <property type="entry name" value="RB_N"/>
</dbReference>
<evidence type="ECO:0000259" key="9">
    <source>
        <dbReference type="SMART" id="SM01367"/>
    </source>
</evidence>
<dbReference type="Gene3D" id="1.10.472.140">
    <property type="match status" value="1"/>
</dbReference>
<feature type="region of interest" description="Disordered" evidence="8">
    <location>
        <begin position="602"/>
        <end position="652"/>
    </location>
</feature>
<evidence type="ECO:0000259" key="10">
    <source>
        <dbReference type="SMART" id="SM01368"/>
    </source>
</evidence>
<dbReference type="PANTHER" id="PTHR13742">
    <property type="entry name" value="RETINOBLASTOMA-ASSOCIATED PROTEIN RB -RELATED"/>
    <property type="match status" value="1"/>
</dbReference>
<keyword evidence="4" id="KW-0805">Transcription regulation</keyword>
<evidence type="ECO:0000256" key="6">
    <source>
        <dbReference type="ARBA" id="ARBA00023242"/>
    </source>
</evidence>
<feature type="compositionally biased region" description="Polar residues" evidence="8">
    <location>
        <begin position="631"/>
        <end position="643"/>
    </location>
</feature>
<dbReference type="InterPro" id="IPR028309">
    <property type="entry name" value="RB_fam"/>
</dbReference>
<dbReference type="GO" id="GO:0000977">
    <property type="term" value="F:RNA polymerase II transcription regulatory region sequence-specific DNA binding"/>
    <property type="evidence" value="ECO:0007669"/>
    <property type="project" value="TreeGrafter"/>
</dbReference>
<evidence type="ECO:0000256" key="2">
    <source>
        <dbReference type="ARBA" id="ARBA00009475"/>
    </source>
</evidence>
<name>A0A084WMH8_ANOSI</name>
<feature type="compositionally biased region" description="Low complexity" evidence="8">
    <location>
        <begin position="681"/>
        <end position="703"/>
    </location>
</feature>
<dbReference type="Pfam" id="PF01857">
    <property type="entry name" value="RB_B"/>
    <property type="match status" value="1"/>
</dbReference>
<reference evidence="11 13" key="1">
    <citation type="journal article" date="2014" name="BMC Genomics">
        <title>Genome sequence of Anopheles sinensis provides insight into genetics basis of mosquito competence for malaria parasites.</title>
        <authorList>
            <person name="Zhou D."/>
            <person name="Zhang D."/>
            <person name="Ding G."/>
            <person name="Shi L."/>
            <person name="Hou Q."/>
            <person name="Ye Y."/>
            <person name="Xu Y."/>
            <person name="Zhou H."/>
            <person name="Xiong C."/>
            <person name="Li S."/>
            <person name="Yu J."/>
            <person name="Hong S."/>
            <person name="Yu X."/>
            <person name="Zou P."/>
            <person name="Chen C."/>
            <person name="Chang X."/>
            <person name="Wang W."/>
            <person name="Lv Y."/>
            <person name="Sun Y."/>
            <person name="Ma L."/>
            <person name="Shen B."/>
            <person name="Zhu C."/>
        </authorList>
    </citation>
    <scope>NUCLEOTIDE SEQUENCE [LARGE SCALE GENOMIC DNA]</scope>
</reference>
<evidence type="ECO:0000256" key="5">
    <source>
        <dbReference type="ARBA" id="ARBA00023163"/>
    </source>
</evidence>
<dbReference type="InterPro" id="IPR002720">
    <property type="entry name" value="RB_A"/>
</dbReference>
<dbReference type="InterPro" id="IPR036915">
    <property type="entry name" value="Cyclin-like_sf"/>
</dbReference>
<dbReference type="Pfam" id="PF11934">
    <property type="entry name" value="DUF3452"/>
    <property type="match status" value="1"/>
</dbReference>
<dbReference type="AlphaFoldDB" id="A0A084WMH8"/>
<dbReference type="OrthoDB" id="844594at2759"/>
<dbReference type="Gene3D" id="1.10.472.10">
    <property type="entry name" value="Cyclin-like"/>
    <property type="match status" value="2"/>
</dbReference>